<accession>A0A4Q2UA04</accession>
<organism evidence="3 4">
    <name type="scientific">Lichenibacterium minor</name>
    <dbReference type="NCBI Taxonomy" id="2316528"/>
    <lineage>
        <taxon>Bacteria</taxon>
        <taxon>Pseudomonadati</taxon>
        <taxon>Pseudomonadota</taxon>
        <taxon>Alphaproteobacteria</taxon>
        <taxon>Hyphomicrobiales</taxon>
        <taxon>Lichenihabitantaceae</taxon>
        <taxon>Lichenibacterium</taxon>
    </lineage>
</organism>
<evidence type="ECO:0000313" key="4">
    <source>
        <dbReference type="Proteomes" id="UP000290759"/>
    </source>
</evidence>
<dbReference type="OrthoDB" id="5422806at2"/>
<dbReference type="PANTHER" id="PTHR36508">
    <property type="entry name" value="PROTEIN SLYX"/>
    <property type="match status" value="1"/>
</dbReference>
<keyword evidence="4" id="KW-1185">Reference proteome</keyword>
<feature type="coiled-coil region" evidence="2">
    <location>
        <begin position="13"/>
        <end position="61"/>
    </location>
</feature>
<proteinExistence type="inferred from homology"/>
<protein>
    <recommendedName>
        <fullName evidence="1">Protein SlyX homolog</fullName>
    </recommendedName>
</protein>
<evidence type="ECO:0000256" key="1">
    <source>
        <dbReference type="HAMAP-Rule" id="MF_00715"/>
    </source>
</evidence>
<sequence>MSRDTEARDADRLDRLEMRFAEQERVIEDLDAAVTAQWTVIEGLRRHVDRLLDRLADAERRLPAEPDAPPPHY</sequence>
<dbReference type="HAMAP" id="MF_00715">
    <property type="entry name" value="SlyX"/>
    <property type="match status" value="1"/>
</dbReference>
<dbReference type="PANTHER" id="PTHR36508:SF1">
    <property type="entry name" value="PROTEIN SLYX"/>
    <property type="match status" value="1"/>
</dbReference>
<name>A0A4Q2UA04_9HYPH</name>
<comment type="caution">
    <text evidence="3">The sequence shown here is derived from an EMBL/GenBank/DDBJ whole genome shotgun (WGS) entry which is preliminary data.</text>
</comment>
<keyword evidence="2" id="KW-0175">Coiled coil</keyword>
<dbReference type="EMBL" id="QYBB01000002">
    <property type="protein sequence ID" value="RYC33410.1"/>
    <property type="molecule type" value="Genomic_DNA"/>
</dbReference>
<dbReference type="Pfam" id="PF04102">
    <property type="entry name" value="SlyX"/>
    <property type="match status" value="1"/>
</dbReference>
<gene>
    <name evidence="1" type="primary">slyX</name>
    <name evidence="3" type="ORF">D3273_02745</name>
</gene>
<comment type="similarity">
    <text evidence="1">Belongs to the SlyX family.</text>
</comment>
<dbReference type="Proteomes" id="UP000290759">
    <property type="component" value="Unassembled WGS sequence"/>
</dbReference>
<evidence type="ECO:0000313" key="3">
    <source>
        <dbReference type="EMBL" id="RYC33410.1"/>
    </source>
</evidence>
<reference evidence="3 4" key="1">
    <citation type="submission" date="2018-12" db="EMBL/GenBank/DDBJ databases">
        <authorList>
            <person name="Grouzdev D.S."/>
            <person name="Krutkina M.S."/>
        </authorList>
    </citation>
    <scope>NUCLEOTIDE SEQUENCE [LARGE SCALE GENOMIC DNA]</scope>
    <source>
        <strain evidence="3 4">RmlP026</strain>
    </source>
</reference>
<reference evidence="3 4" key="2">
    <citation type="submission" date="2019-02" db="EMBL/GenBank/DDBJ databases">
        <title>'Lichenibacterium ramalinii' gen. nov. sp. nov., 'Lichenibacterium minor' gen. nov. sp. nov.</title>
        <authorList>
            <person name="Pankratov T."/>
        </authorList>
    </citation>
    <scope>NUCLEOTIDE SEQUENCE [LARGE SCALE GENOMIC DNA]</scope>
    <source>
        <strain evidence="3 4">RmlP026</strain>
    </source>
</reference>
<dbReference type="InterPro" id="IPR007236">
    <property type="entry name" value="SlyX"/>
</dbReference>
<evidence type="ECO:0000256" key="2">
    <source>
        <dbReference type="SAM" id="Coils"/>
    </source>
</evidence>
<dbReference type="AlphaFoldDB" id="A0A4Q2UA04"/>
<dbReference type="RefSeq" id="WP_129223274.1">
    <property type="nucleotide sequence ID" value="NZ_QYBB01000002.1"/>
</dbReference>